<accession>A0ABS8QPY7</accession>
<dbReference type="Proteomes" id="UP001154922">
    <property type="component" value="Unassembled WGS sequence"/>
</dbReference>
<reference evidence="1 2" key="2">
    <citation type="journal article" date="2023" name="Plant Pathol.">
        <title>Dismantling and reorganizing Pseudomonas marginalis sensu#lato.</title>
        <authorList>
            <person name="Sawada H."/>
            <person name="Fujikawa T."/>
            <person name="Satou M."/>
        </authorList>
    </citation>
    <scope>NUCLEOTIDE SEQUENCE [LARGE SCALE GENOMIC DNA]</scope>
    <source>
        <strain evidence="1 2">MAFF 311096</strain>
    </source>
</reference>
<dbReference type="EMBL" id="JAJOZI010000024">
    <property type="protein sequence ID" value="MCD7037734.1"/>
    <property type="molecule type" value="Genomic_DNA"/>
</dbReference>
<evidence type="ECO:0000313" key="1">
    <source>
        <dbReference type="EMBL" id="MCD7037734.1"/>
    </source>
</evidence>
<protein>
    <recommendedName>
        <fullName evidence="3">NERD domain-containing protein</fullName>
    </recommendedName>
</protein>
<name>A0ABS8QPY7_9PSED</name>
<reference evidence="1 2" key="1">
    <citation type="journal article" date="2022" name="Int. J. Syst. Evol. Microbiol.">
        <title>Pseudomonas petroselini sp. nov., a pathogen causing bacterial rot of parsley in Japan.</title>
        <authorList>
            <person name="Sawada H."/>
            <person name="Fujikawa T."/>
            <person name="Osada S."/>
            <person name="Satou M."/>
        </authorList>
    </citation>
    <scope>NUCLEOTIDE SEQUENCE [LARGE SCALE GENOMIC DNA]</scope>
    <source>
        <strain evidence="1 2">MAFF 311096</strain>
    </source>
</reference>
<comment type="caution">
    <text evidence="1">The sequence shown here is derived from an EMBL/GenBank/DDBJ whole genome shotgun (WGS) entry which is preliminary data.</text>
</comment>
<proteinExistence type="predicted"/>
<gene>
    <name evidence="1" type="ORF">LRQ20_05235</name>
</gene>
<organism evidence="1 2">
    <name type="scientific">Pseudomonas petroselini</name>
    <dbReference type="NCBI Taxonomy" id="2899822"/>
    <lineage>
        <taxon>Bacteria</taxon>
        <taxon>Pseudomonadati</taxon>
        <taxon>Pseudomonadota</taxon>
        <taxon>Gammaproteobacteria</taxon>
        <taxon>Pseudomonadales</taxon>
        <taxon>Pseudomonadaceae</taxon>
        <taxon>Pseudomonas</taxon>
    </lineage>
</organism>
<evidence type="ECO:0000313" key="2">
    <source>
        <dbReference type="Proteomes" id="UP001154922"/>
    </source>
</evidence>
<dbReference type="RefSeq" id="WP_231807895.1">
    <property type="nucleotide sequence ID" value="NZ_JAJOZG010000021.1"/>
</dbReference>
<sequence>MYHYYKPLRNFSKKLDLNTSLVQVWEIFQNIVNDKLLPYEFHVLGEGNPSVKGKVFPWELDILVKEIIMHAGTAGDKNLFVISDFVCAFRLVRDIPDTLIGLRPQERIMREMSRIYSQQSTWKRGRDLQTIARYLRIYSFPALHDVLLKATGMSIKHNMLMGAAITGHLLGSYWYSPLQSFEAFGITNQMRDSFWDRISSNISDLRTAVRTVQRYDDDWAYTFNPLMDKPMIKGLTTDPHMAVCPIPSYLLQRITEGLFFDIKNVKGFGNSYGAAFESYVKGITEQLNEGGFFTVIEGSEYKVGKDKKHGVDLILESSNTAILIECKTKKMVWDARYGYGEESLISEIEKLAVFVVQNYKNLVDVVNGNTSWKCLGRHLYPMVVTLGDFVMMDPVIIARFETEIQDKLAIEGLPPEIQSEYPYLVVSIDEYEKLIQVLDIVGCDEFFDKFKASENRGWAVTKFLHEVYSAEILKCSNDYLRQDLLDLKTDQIFYEKDIPIS</sequence>
<evidence type="ECO:0008006" key="3">
    <source>
        <dbReference type="Google" id="ProtNLM"/>
    </source>
</evidence>
<keyword evidence="2" id="KW-1185">Reference proteome</keyword>